<keyword evidence="5" id="KW-1185">Reference proteome</keyword>
<dbReference type="SUPFAM" id="SSF88946">
    <property type="entry name" value="Sigma2 domain of RNA polymerase sigma factors"/>
    <property type="match status" value="1"/>
</dbReference>
<dbReference type="Proteomes" id="UP001440599">
    <property type="component" value="Unassembled WGS sequence"/>
</dbReference>
<keyword evidence="2" id="KW-0731">Sigma factor</keyword>
<evidence type="ECO:0000313" key="4">
    <source>
        <dbReference type="EMBL" id="MEQ2456293.1"/>
    </source>
</evidence>
<proteinExistence type="predicted"/>
<evidence type="ECO:0000256" key="1">
    <source>
        <dbReference type="ARBA" id="ARBA00023015"/>
    </source>
</evidence>
<name>A0ABV1ESR7_9FIRM</name>
<protein>
    <submittedName>
        <fullName evidence="4">Sigma-70 family RNA polymerase sigma factor</fullName>
    </submittedName>
</protein>
<gene>
    <name evidence="4" type="ORF">WMO45_07140</name>
</gene>
<comment type="caution">
    <text evidence="4">The sequence shown here is derived from an EMBL/GenBank/DDBJ whole genome shotgun (WGS) entry which is preliminary data.</text>
</comment>
<dbReference type="RefSeq" id="WP_349139887.1">
    <property type="nucleotide sequence ID" value="NZ_JBBMFT010000003.1"/>
</dbReference>
<keyword evidence="1" id="KW-0805">Transcription regulation</keyword>
<dbReference type="PANTHER" id="PTHR43133:SF51">
    <property type="entry name" value="RNA POLYMERASE SIGMA FACTOR"/>
    <property type="match status" value="1"/>
</dbReference>
<dbReference type="PANTHER" id="PTHR43133">
    <property type="entry name" value="RNA POLYMERASE ECF-TYPE SIGMA FACTO"/>
    <property type="match status" value="1"/>
</dbReference>
<dbReference type="EMBL" id="JBBMFT010000003">
    <property type="protein sequence ID" value="MEQ2456293.1"/>
    <property type="molecule type" value="Genomic_DNA"/>
</dbReference>
<organism evidence="4 5">
    <name type="scientific">Flavonifractor hominis</name>
    <dbReference type="NCBI Taxonomy" id="3133178"/>
    <lineage>
        <taxon>Bacteria</taxon>
        <taxon>Bacillati</taxon>
        <taxon>Bacillota</taxon>
        <taxon>Clostridia</taxon>
        <taxon>Eubacteriales</taxon>
        <taxon>Oscillospiraceae</taxon>
        <taxon>Flavonifractor</taxon>
    </lineage>
</organism>
<reference evidence="4 5" key="1">
    <citation type="submission" date="2024-03" db="EMBL/GenBank/DDBJ databases">
        <title>Human intestinal bacterial collection.</title>
        <authorList>
            <person name="Pauvert C."/>
            <person name="Hitch T.C.A."/>
            <person name="Clavel T."/>
        </authorList>
    </citation>
    <scope>NUCLEOTIDE SEQUENCE [LARGE SCALE GENOMIC DNA]</scope>
    <source>
        <strain evidence="4 5">CLA-AP-H34</strain>
    </source>
</reference>
<evidence type="ECO:0000256" key="3">
    <source>
        <dbReference type="ARBA" id="ARBA00023163"/>
    </source>
</evidence>
<dbReference type="InterPro" id="IPR039425">
    <property type="entry name" value="RNA_pol_sigma-70-like"/>
</dbReference>
<evidence type="ECO:0000313" key="5">
    <source>
        <dbReference type="Proteomes" id="UP001440599"/>
    </source>
</evidence>
<evidence type="ECO:0000256" key="2">
    <source>
        <dbReference type="ARBA" id="ARBA00023082"/>
    </source>
</evidence>
<accession>A0ABV1ESR7</accession>
<dbReference type="InterPro" id="IPR013325">
    <property type="entry name" value="RNA_pol_sigma_r2"/>
</dbReference>
<keyword evidence="3" id="KW-0804">Transcription</keyword>
<sequence length="192" mass="22509">MAERSQRWAEDYVRVQAALRGEQTAWDTLYRDAYPPALYMARRVGALGPLGEEEIQDVVAEAFRRCLVRLDCFRPVSRFSTWVCGFVRYVALESVRGAYSRRERLRQWSGAEAPADGTDPEQWLLRRERDGFLRLAFRSLSPRHQVLIGCFVLGWSTRRQVRAQTGLRQPEEMQQALEEALHTLRRRFLELY</sequence>
<dbReference type="Gene3D" id="1.10.1740.10">
    <property type="match status" value="1"/>
</dbReference>